<feature type="transmembrane region" description="Helical" evidence="5">
    <location>
        <begin position="569"/>
        <end position="593"/>
    </location>
</feature>
<comment type="caution">
    <text evidence="3">Lacks conserved residue(s) required for the propagation of feature annotation.</text>
</comment>
<keyword evidence="1 6" id="KW-0732">Signal</keyword>
<feature type="compositionally biased region" description="Polar residues" evidence="4">
    <location>
        <begin position="1116"/>
        <end position="1139"/>
    </location>
</feature>
<feature type="region of interest" description="Disordered" evidence="4">
    <location>
        <begin position="222"/>
        <end position="258"/>
    </location>
</feature>
<feature type="compositionally biased region" description="Polar residues" evidence="4">
    <location>
        <begin position="1237"/>
        <end position="1250"/>
    </location>
</feature>
<evidence type="ECO:0000313" key="9">
    <source>
        <dbReference type="EMBL" id="CAH2071895.1"/>
    </source>
</evidence>
<dbReference type="EMBL" id="OW152818">
    <property type="protein sequence ID" value="CAH2071895.1"/>
    <property type="molecule type" value="Genomic_DNA"/>
</dbReference>
<feature type="disulfide bond" evidence="3">
    <location>
        <begin position="156"/>
        <end position="165"/>
    </location>
</feature>
<keyword evidence="2 3" id="KW-1015">Disulfide bond</keyword>
<dbReference type="Gene3D" id="2.170.300.10">
    <property type="entry name" value="Tie2 ligand-binding domain superfamily"/>
    <property type="match status" value="1"/>
</dbReference>
<feature type="compositionally biased region" description="Low complexity" evidence="4">
    <location>
        <begin position="1140"/>
        <end position="1229"/>
    </location>
</feature>
<feature type="domain" description="EMI" evidence="8">
    <location>
        <begin position="35"/>
        <end position="110"/>
    </location>
</feature>
<name>A0ABN8J1I3_9NEOP</name>
<dbReference type="PROSITE" id="PS01186">
    <property type="entry name" value="EGF_2"/>
    <property type="match status" value="1"/>
</dbReference>
<dbReference type="PROSITE" id="PS00022">
    <property type="entry name" value="EGF_1"/>
    <property type="match status" value="1"/>
</dbReference>
<feature type="region of interest" description="Disordered" evidence="4">
    <location>
        <begin position="397"/>
        <end position="467"/>
    </location>
</feature>
<keyword evidence="5" id="KW-1133">Transmembrane helix</keyword>
<feature type="compositionally biased region" description="Polar residues" evidence="4">
    <location>
        <begin position="1083"/>
        <end position="1095"/>
    </location>
</feature>
<reference evidence="9" key="1">
    <citation type="submission" date="2022-03" db="EMBL/GenBank/DDBJ databases">
        <authorList>
            <person name="Martin H S."/>
        </authorList>
    </citation>
    <scope>NUCLEOTIDE SEQUENCE</scope>
</reference>
<dbReference type="Pfam" id="PF23106">
    <property type="entry name" value="EGF_Teneurin"/>
    <property type="match status" value="1"/>
</dbReference>
<feature type="domain" description="EGF-like" evidence="7">
    <location>
        <begin position="135"/>
        <end position="166"/>
    </location>
</feature>
<feature type="compositionally biased region" description="Basic and acidic residues" evidence="4">
    <location>
        <begin position="404"/>
        <end position="417"/>
    </location>
</feature>
<evidence type="ECO:0000256" key="5">
    <source>
        <dbReference type="SAM" id="Phobius"/>
    </source>
</evidence>
<feature type="compositionally biased region" description="Polar residues" evidence="4">
    <location>
        <begin position="518"/>
        <end position="537"/>
    </location>
</feature>
<evidence type="ECO:0000259" key="7">
    <source>
        <dbReference type="PROSITE" id="PS50026"/>
    </source>
</evidence>
<dbReference type="SMART" id="SM00181">
    <property type="entry name" value="EGF"/>
    <property type="match status" value="7"/>
</dbReference>
<dbReference type="SUPFAM" id="SSF57184">
    <property type="entry name" value="Growth factor receptor domain"/>
    <property type="match status" value="2"/>
</dbReference>
<evidence type="ECO:0000256" key="1">
    <source>
        <dbReference type="ARBA" id="ARBA00022729"/>
    </source>
</evidence>
<evidence type="ECO:0000313" key="10">
    <source>
        <dbReference type="Proteomes" id="UP000837857"/>
    </source>
</evidence>
<evidence type="ECO:0000256" key="4">
    <source>
        <dbReference type="SAM" id="MobiDB-lite"/>
    </source>
</evidence>
<protein>
    <submittedName>
        <fullName evidence="9">Uncharacterized protein</fullName>
    </submittedName>
</protein>
<feature type="non-terminal residue" evidence="9">
    <location>
        <position position="1404"/>
    </location>
</feature>
<keyword evidence="3" id="KW-0245">EGF-like domain</keyword>
<dbReference type="InterPro" id="IPR000742">
    <property type="entry name" value="EGF"/>
</dbReference>
<accession>A0ABN8J1I3</accession>
<dbReference type="PANTHER" id="PTHR24047">
    <property type="entry name" value="FI01909P-RELATED"/>
    <property type="match status" value="1"/>
</dbReference>
<keyword evidence="5" id="KW-0472">Membrane</keyword>
<feature type="compositionally biased region" description="Low complexity" evidence="4">
    <location>
        <begin position="1096"/>
        <end position="1115"/>
    </location>
</feature>
<keyword evidence="5" id="KW-0812">Transmembrane</keyword>
<dbReference type="InterPro" id="IPR053255">
    <property type="entry name" value="EGF-like_domain"/>
</dbReference>
<evidence type="ECO:0000256" key="3">
    <source>
        <dbReference type="PROSITE-ProRule" id="PRU00076"/>
    </source>
</evidence>
<proteinExistence type="predicted"/>
<evidence type="ECO:0000256" key="2">
    <source>
        <dbReference type="ARBA" id="ARBA00023157"/>
    </source>
</evidence>
<feature type="compositionally biased region" description="Polar residues" evidence="4">
    <location>
        <begin position="439"/>
        <end position="457"/>
    </location>
</feature>
<feature type="chain" id="PRO_5046963403" evidence="6">
    <location>
        <begin position="33"/>
        <end position="1404"/>
    </location>
</feature>
<feature type="region of interest" description="Disordered" evidence="4">
    <location>
        <begin position="518"/>
        <end position="540"/>
    </location>
</feature>
<feature type="region of interest" description="Disordered" evidence="4">
    <location>
        <begin position="1072"/>
        <end position="1294"/>
    </location>
</feature>
<evidence type="ECO:0000259" key="8">
    <source>
        <dbReference type="PROSITE" id="PS51041"/>
    </source>
</evidence>
<dbReference type="PANTHER" id="PTHR24047:SF32">
    <property type="entry name" value="FI01909P-RELATED"/>
    <property type="match status" value="1"/>
</dbReference>
<sequence length="1404" mass="153449">MHVPSSALRTIKSQLWCVAIVVVVAAVADVASLNGPNVCMVKQKYNITKRVKYRAPMSVRTYEWCFSMPPRCSRWKTEMRDLSRLETEERTAEVAVCCPGYKMKDVSCVPICPSGKTGSGCADDCPENKWGPNCANDCPICSEHGECSPLTGECECKDGWQGESCEIRMSTTPSSTTLMEELLTTTKSTSYTNPTTTTPVSSTAVTNASTVSSTTVEITTVPTPLTSRGSSNSISTTITSPVTTTSTTETPTTKEQSPTTDVILITTVSIRDTDNSTDREEQSENMMSVTTVTASTRTDAYENVTNITTTTSPTTETTIQETTTTRTRTKSIYNRTEISVENATTTPSTTTTIKIQRSSPEVILYTTEMIEDKSILQNASTLNPKVTKFASNTYSTIPTSTGKEVTDKTESTRKPETSVKAPITQKSKPKEIWIKPTQKAPSQTNSPTTLTDKSSNGTFTKKPTAKPFKRNSVEVTTKAMLSSHKRNVSDTVTIKPIPNSKATGPPKRLTTAKIQGNSNDQKNITKSPRADFTTTEGPTEDETFHILTEPEHITAVMSDRGRDRSSMDLVSVVSIAGGVMMAVITVAVLIVMVERCRRPRFEEVRKNIRMQVMIDNNEAPPPYMRSIFHTPLPEPPPTEKCHYQPISTLDRNLKQFMRPVVVQNISPIMLENFRGILECHYDHLPRRNHDFGTMPTRFAAAPSMSYSQELRCQKSRSVNESAIDALKCEAKMDVLDSSTSEPLYAEIPCWRPPSEHAIEVVNLNALKLGGLGGQTVQCCSECQTEQKSINTDKQIRMLNWAIFALVLAGIGANNPDTQYVKSVKGGFGGRGYQYQAGDNLAKYYGNRSQQGYDNRQNEIAPASLDVGVCYIEVPTASLARDPAHVPTGNGSRPDLSRITACCRGYIRNIHNHRICDPVCSQECVNALCTAPETCTCFPDHVKNYAGFCVPTCPIGCQNGRCSGGECLCNNGYKLDSDSKYCLPSCRENCGGIGNCTAPNTCDCKNGYQSTPGGSCRAVCDSCVNGDCVAPNDCRCHEGYTKEGVKCVPLCKQGCSPNGRCVAPNICEFPSTTTSRPTYVPGQPSYNPGVNSNQPGQYTNQPGQYPNQPGQYPNKPSQYPSQTGSYPNNPNQPDQHSNKTGQYPSQPGQYPGQPGQYPGQPGQYPGQPGQYPGQPSQYPEQSGQYPGQPGQYPGQPNQYPGQPGQHPGQHGQYPGQPGQYPGHTGQYPGQNGPYPDQRGQNPDQPNPTEQPQYRPGHNPQYPGPPPSRPGQPAYESMYQPAEGHRPGYALYPESQHVSPDSDVQVQCTLTCINGYCVEGNRCVCNRGYVLDREDPSGTRCIPSCPGGCLNGVCSAPNFCICNIGYYKDHSVKGRSVCIKRIRRSIDIDRTPLDVAKLLTFELPQY</sequence>
<organism evidence="9 10">
    <name type="scientific">Iphiclides podalirius</name>
    <name type="common">scarce swallowtail</name>
    <dbReference type="NCBI Taxonomy" id="110791"/>
    <lineage>
        <taxon>Eukaryota</taxon>
        <taxon>Metazoa</taxon>
        <taxon>Ecdysozoa</taxon>
        <taxon>Arthropoda</taxon>
        <taxon>Hexapoda</taxon>
        <taxon>Insecta</taxon>
        <taxon>Pterygota</taxon>
        <taxon>Neoptera</taxon>
        <taxon>Endopterygota</taxon>
        <taxon>Lepidoptera</taxon>
        <taxon>Glossata</taxon>
        <taxon>Ditrysia</taxon>
        <taxon>Papilionoidea</taxon>
        <taxon>Papilionidae</taxon>
        <taxon>Papilioninae</taxon>
        <taxon>Iphiclides</taxon>
    </lineage>
</organism>
<dbReference type="PROSITE" id="PS51041">
    <property type="entry name" value="EMI"/>
    <property type="match status" value="1"/>
</dbReference>
<evidence type="ECO:0000256" key="6">
    <source>
        <dbReference type="SAM" id="SignalP"/>
    </source>
</evidence>
<dbReference type="InterPro" id="IPR011489">
    <property type="entry name" value="EMI_domain"/>
</dbReference>
<keyword evidence="10" id="KW-1185">Reference proteome</keyword>
<gene>
    <name evidence="9" type="ORF">IPOD504_LOCUS15316</name>
</gene>
<dbReference type="InterPro" id="IPR009030">
    <property type="entry name" value="Growth_fac_rcpt_cys_sf"/>
</dbReference>
<dbReference type="Proteomes" id="UP000837857">
    <property type="component" value="Chromosome 6"/>
</dbReference>
<dbReference type="Gene3D" id="2.10.25.10">
    <property type="entry name" value="Laminin"/>
    <property type="match status" value="5"/>
</dbReference>
<feature type="signal peptide" evidence="6">
    <location>
        <begin position="1"/>
        <end position="32"/>
    </location>
</feature>
<dbReference type="PROSITE" id="PS50026">
    <property type="entry name" value="EGF_3"/>
    <property type="match status" value="1"/>
</dbReference>